<organism evidence="1 2">
    <name type="scientific">Eufriesea mexicana</name>
    <dbReference type="NCBI Taxonomy" id="516756"/>
    <lineage>
        <taxon>Eukaryota</taxon>
        <taxon>Metazoa</taxon>
        <taxon>Ecdysozoa</taxon>
        <taxon>Arthropoda</taxon>
        <taxon>Hexapoda</taxon>
        <taxon>Insecta</taxon>
        <taxon>Pterygota</taxon>
        <taxon>Neoptera</taxon>
        <taxon>Endopterygota</taxon>
        <taxon>Hymenoptera</taxon>
        <taxon>Apocrita</taxon>
        <taxon>Aculeata</taxon>
        <taxon>Apoidea</taxon>
        <taxon>Anthophila</taxon>
        <taxon>Apidae</taxon>
        <taxon>Eufriesea</taxon>
    </lineage>
</organism>
<sequence length="55" mass="6608">MEYHQRRVTRLAGLITYRIDIFDGEMKIERKKMDVADKKGLKLNCMMLSCINMIW</sequence>
<dbReference type="AlphaFoldDB" id="A0A310SA04"/>
<accession>A0A310SA04</accession>
<evidence type="ECO:0000313" key="2">
    <source>
        <dbReference type="Proteomes" id="UP000250275"/>
    </source>
</evidence>
<proteinExistence type="predicted"/>
<dbReference type="EMBL" id="KQ793751">
    <property type="protein sequence ID" value="OAD47030.1"/>
    <property type="molecule type" value="Genomic_DNA"/>
</dbReference>
<evidence type="ECO:0000313" key="1">
    <source>
        <dbReference type="EMBL" id="OAD47030.1"/>
    </source>
</evidence>
<name>A0A310SA04_9HYME</name>
<protein>
    <submittedName>
        <fullName evidence="1">Uncharacterized protein</fullName>
    </submittedName>
</protein>
<dbReference type="Proteomes" id="UP000250275">
    <property type="component" value="Unassembled WGS sequence"/>
</dbReference>
<keyword evidence="2" id="KW-1185">Reference proteome</keyword>
<reference evidence="1 2" key="1">
    <citation type="submission" date="2015-07" db="EMBL/GenBank/DDBJ databases">
        <title>The genome of Eufriesea mexicana.</title>
        <authorList>
            <person name="Pan H."/>
            <person name="Kapheim K."/>
        </authorList>
    </citation>
    <scope>NUCLEOTIDE SEQUENCE [LARGE SCALE GENOMIC DNA]</scope>
    <source>
        <strain evidence="1">0111107269</strain>
        <tissue evidence="1">Whole body</tissue>
    </source>
</reference>
<gene>
    <name evidence="1" type="ORF">WN48_05728</name>
</gene>